<keyword evidence="1" id="KW-0732">Signal</keyword>
<dbReference type="PANTHER" id="PTHR16320">
    <property type="entry name" value="SPHINGOMYELINASE FAMILY MEMBER"/>
    <property type="match status" value="1"/>
</dbReference>
<dbReference type="InterPro" id="IPR036691">
    <property type="entry name" value="Endo/exonu/phosph_ase_sf"/>
</dbReference>
<dbReference type="AlphaFoldDB" id="A0A0M3ANQ6"/>
<keyword evidence="3" id="KW-0255">Endonuclease</keyword>
<evidence type="ECO:0000259" key="2">
    <source>
        <dbReference type="Pfam" id="PF03372"/>
    </source>
</evidence>
<dbReference type="Proteomes" id="UP000033874">
    <property type="component" value="Unassembled WGS sequence"/>
</dbReference>
<reference evidence="3 4" key="1">
    <citation type="submission" date="2015-04" db="EMBL/GenBank/DDBJ databases">
        <title>Genome sequence of aromatic hydrocarbons-degrading Sphingobium chungbukense DJ77.</title>
        <authorList>
            <person name="Kim Y.-C."/>
            <person name="Chae J.-C."/>
        </authorList>
    </citation>
    <scope>NUCLEOTIDE SEQUENCE [LARGE SCALE GENOMIC DNA]</scope>
    <source>
        <strain evidence="3 4">DJ77</strain>
    </source>
</reference>
<dbReference type="Gene3D" id="3.60.10.10">
    <property type="entry name" value="Endonuclease/exonuclease/phosphatase"/>
    <property type="match status" value="1"/>
</dbReference>
<gene>
    <name evidence="3" type="ORF">YP76_13765</name>
</gene>
<evidence type="ECO:0000313" key="4">
    <source>
        <dbReference type="Proteomes" id="UP000033874"/>
    </source>
</evidence>
<evidence type="ECO:0000313" key="3">
    <source>
        <dbReference type="EMBL" id="KKW91475.1"/>
    </source>
</evidence>
<feature type="domain" description="Endonuclease/exonuclease/phosphatase" evidence="2">
    <location>
        <begin position="48"/>
        <end position="263"/>
    </location>
</feature>
<organism evidence="3 4">
    <name type="scientific">Sphingobium chungbukense</name>
    <dbReference type="NCBI Taxonomy" id="56193"/>
    <lineage>
        <taxon>Bacteria</taxon>
        <taxon>Pseudomonadati</taxon>
        <taxon>Pseudomonadota</taxon>
        <taxon>Alphaproteobacteria</taxon>
        <taxon>Sphingomonadales</taxon>
        <taxon>Sphingomonadaceae</taxon>
        <taxon>Sphingobium</taxon>
    </lineage>
</organism>
<name>A0A0M3ANQ6_9SPHN</name>
<keyword evidence="4" id="KW-1185">Reference proteome</keyword>
<dbReference type="GO" id="GO:0004519">
    <property type="term" value="F:endonuclease activity"/>
    <property type="evidence" value="ECO:0007669"/>
    <property type="project" value="UniProtKB-KW"/>
</dbReference>
<dbReference type="STRING" id="56193.YP76_13765"/>
<sequence length="367" mass="39383">MFKTFFALLFALLAALAPIGTGRMGLKDQAGAAETATGVPGDNVLSVMTYNIKGLPWPVALDRAGALDRIGQRLAAMRRAAQQPHIVLMQEVFSSQAAEVAAMAGYRHVIMGPDTALRTATTMDDADRHYIEDGRWDRGENMGKPLNSGLMILSDYPVLGIDRMAFPDFACAGFDCLANKGVLIAHLDVPGIGRVSIINAHLNARSAAMVPVARSQQAFVRQVDLMARFVVRHVPRGQAMILGGDMNIGGDLQRRTSFFTGFKRSGFSFVTPALDGASQALAQSLAGKGDMQRDLLHAARHGKDWLFARDTSGAAMSVASALVPFGNEVGGEPLSDHFGYVIDYAPQGRHERIHLAERGGTRQPGAL</sequence>
<dbReference type="PATRIC" id="fig|56193.3.peg.2869"/>
<protein>
    <submittedName>
        <fullName evidence="3">Endonuclease</fullName>
    </submittedName>
</protein>
<proteinExistence type="predicted"/>
<accession>A0A0M3ANQ6</accession>
<dbReference type="InterPro" id="IPR005135">
    <property type="entry name" value="Endo/exonuclease/phosphatase"/>
</dbReference>
<dbReference type="GO" id="GO:0004767">
    <property type="term" value="F:sphingomyelin phosphodiesterase activity"/>
    <property type="evidence" value="ECO:0007669"/>
    <property type="project" value="InterPro"/>
</dbReference>
<dbReference type="Pfam" id="PF03372">
    <property type="entry name" value="Exo_endo_phos"/>
    <property type="match status" value="1"/>
</dbReference>
<feature type="chain" id="PRO_5005650482" evidence="1">
    <location>
        <begin position="18"/>
        <end position="367"/>
    </location>
</feature>
<dbReference type="RefSeq" id="WP_046764202.1">
    <property type="nucleotide sequence ID" value="NZ_LBIC01000006.1"/>
</dbReference>
<keyword evidence="3" id="KW-0378">Hydrolase</keyword>
<dbReference type="EMBL" id="LBIC01000006">
    <property type="protein sequence ID" value="KKW91475.1"/>
    <property type="molecule type" value="Genomic_DNA"/>
</dbReference>
<dbReference type="InterPro" id="IPR038772">
    <property type="entry name" value="Sph/SMPD2-like"/>
</dbReference>
<evidence type="ECO:0000256" key="1">
    <source>
        <dbReference type="SAM" id="SignalP"/>
    </source>
</evidence>
<feature type="signal peptide" evidence="1">
    <location>
        <begin position="1"/>
        <end position="17"/>
    </location>
</feature>
<dbReference type="PANTHER" id="PTHR16320:SF23">
    <property type="entry name" value="SPHINGOMYELINASE C 1"/>
    <property type="match status" value="1"/>
</dbReference>
<keyword evidence="3" id="KW-0540">Nuclease</keyword>
<comment type="caution">
    <text evidence="3">The sequence shown here is derived from an EMBL/GenBank/DDBJ whole genome shotgun (WGS) entry which is preliminary data.</text>
</comment>
<dbReference type="SUPFAM" id="SSF56219">
    <property type="entry name" value="DNase I-like"/>
    <property type="match status" value="1"/>
</dbReference>